<dbReference type="EMBL" id="QGGI01000002">
    <property type="protein sequence ID" value="PWJ96227.1"/>
    <property type="molecule type" value="Genomic_DNA"/>
</dbReference>
<dbReference type="CDD" id="cd00077">
    <property type="entry name" value="HDc"/>
    <property type="match status" value="1"/>
</dbReference>
<dbReference type="Proteomes" id="UP000245921">
    <property type="component" value="Unassembled WGS sequence"/>
</dbReference>
<gene>
    <name evidence="2" type="ORF">C7380_102144</name>
</gene>
<dbReference type="SUPFAM" id="SSF109604">
    <property type="entry name" value="HD-domain/PDEase-like"/>
    <property type="match status" value="1"/>
</dbReference>
<dbReference type="Gene3D" id="1.10.3210.10">
    <property type="entry name" value="Hypothetical protein af1432"/>
    <property type="match status" value="1"/>
</dbReference>
<evidence type="ECO:0000259" key="1">
    <source>
        <dbReference type="PROSITE" id="PS51833"/>
    </source>
</evidence>
<reference evidence="2 3" key="1">
    <citation type="submission" date="2018-05" db="EMBL/GenBank/DDBJ databases">
        <title>Genomic Encyclopedia of Type Strains, Phase IV (KMG-IV): sequencing the most valuable type-strain genomes for metagenomic binning, comparative biology and taxonomic classification.</title>
        <authorList>
            <person name="Goeker M."/>
        </authorList>
    </citation>
    <scope>NUCLEOTIDE SEQUENCE [LARGE SCALE GENOMIC DNA]</scope>
    <source>
        <strain evidence="2 3">DSM 24906</strain>
    </source>
</reference>
<evidence type="ECO:0000313" key="3">
    <source>
        <dbReference type="Proteomes" id="UP000245921"/>
    </source>
</evidence>
<dbReference type="InterPro" id="IPR052340">
    <property type="entry name" value="RNase_Y/CdgJ"/>
</dbReference>
<dbReference type="Pfam" id="PF08668">
    <property type="entry name" value="HDOD"/>
    <property type="match status" value="1"/>
</dbReference>
<evidence type="ECO:0000313" key="2">
    <source>
        <dbReference type="EMBL" id="PWJ96227.1"/>
    </source>
</evidence>
<accession>A0AA45C8P5</accession>
<dbReference type="InterPro" id="IPR013976">
    <property type="entry name" value="HDOD"/>
</dbReference>
<proteinExistence type="predicted"/>
<dbReference type="PANTHER" id="PTHR33525">
    <property type="match status" value="1"/>
</dbReference>
<comment type="caution">
    <text evidence="2">The sequence shown here is derived from an EMBL/GenBank/DDBJ whole genome shotgun (WGS) entry which is preliminary data.</text>
</comment>
<dbReference type="InterPro" id="IPR003607">
    <property type="entry name" value="HD/PDEase_dom"/>
</dbReference>
<organism evidence="2 3">
    <name type="scientific">Oceanotoga teriensis</name>
    <dbReference type="NCBI Taxonomy" id="515440"/>
    <lineage>
        <taxon>Bacteria</taxon>
        <taxon>Thermotogati</taxon>
        <taxon>Thermotogota</taxon>
        <taxon>Thermotogae</taxon>
        <taxon>Petrotogales</taxon>
        <taxon>Petrotogaceae</taxon>
        <taxon>Oceanotoga</taxon>
    </lineage>
</organism>
<name>A0AA45C8P5_9BACT</name>
<dbReference type="PROSITE" id="PS51833">
    <property type="entry name" value="HDOD"/>
    <property type="match status" value="1"/>
</dbReference>
<dbReference type="RefSeq" id="WP_109603847.1">
    <property type="nucleotide sequence ID" value="NZ_JAMHJO010000001.1"/>
</dbReference>
<sequence length="293" mass="33389">METSINKLSKKINDLPTPDFIVQRIINVASDPESSTKDLNMAVLQSPTLSAKILKLSNSAYYALPRKITKLSQAINILGFKTVRNLALGVFTANSYFKKEYEFFNTEKFWKHLMSTAMASELLCKYLNYPDKEEAFLSGMLHDMGKIVMAYVMPDIFEIILKVARHKKIKFHQAEDLLNTYSHQIVGKMLFENWGLSELIINTAAYHDTPSEAKDSDSKMMIGIVSIANLSVNTIMYGYSGNFGIEIPDDKTWNNIGLTPKLYLNYFKELEEKINKSNDFMNLKDIIVDMDGE</sequence>
<dbReference type="AlphaFoldDB" id="A0AA45C8P5"/>
<keyword evidence="3" id="KW-1185">Reference proteome</keyword>
<dbReference type="PANTHER" id="PTHR33525:SF3">
    <property type="entry name" value="RIBONUCLEASE Y"/>
    <property type="match status" value="1"/>
</dbReference>
<protein>
    <submittedName>
        <fullName evidence="2">HD-like signal output (HDOD) protein</fullName>
    </submittedName>
</protein>
<feature type="domain" description="HDOD" evidence="1">
    <location>
        <begin position="15"/>
        <end position="210"/>
    </location>
</feature>